<proteinExistence type="predicted"/>
<evidence type="ECO:0000313" key="2">
    <source>
        <dbReference type="Proteomes" id="UP000534294"/>
    </source>
</evidence>
<keyword evidence="2" id="KW-1185">Reference proteome</keyword>
<name>A0A7W7YJZ8_9BACT</name>
<evidence type="ECO:0000313" key="1">
    <source>
        <dbReference type="EMBL" id="MBB5037407.1"/>
    </source>
</evidence>
<protein>
    <submittedName>
        <fullName evidence="1">Putative small metal-binding protein</fullName>
    </submittedName>
</protein>
<comment type="caution">
    <text evidence="1">The sequence shown here is derived from an EMBL/GenBank/DDBJ whole genome shotgun (WGS) entry which is preliminary data.</text>
</comment>
<dbReference type="Proteomes" id="UP000534294">
    <property type="component" value="Unassembled WGS sequence"/>
</dbReference>
<dbReference type="InterPro" id="IPR027417">
    <property type="entry name" value="P-loop_NTPase"/>
</dbReference>
<reference evidence="1 2" key="1">
    <citation type="submission" date="2020-08" db="EMBL/GenBank/DDBJ databases">
        <title>Genomic Encyclopedia of Type Strains, Phase IV (KMG-IV): sequencing the most valuable type-strain genomes for metagenomic binning, comparative biology and taxonomic classification.</title>
        <authorList>
            <person name="Goeker M."/>
        </authorList>
    </citation>
    <scope>NUCLEOTIDE SEQUENCE [LARGE SCALE GENOMIC DNA]</scope>
    <source>
        <strain evidence="1 2">DSM 12251</strain>
    </source>
</reference>
<sequence>MNQALAKGHRVTLQYIHQPLMKAVENSITRAMDKDNGRIVPAAVVAATHLRAQQALYELAAHYAADPRVSVKVIDHENFAARPSSLAELKSKRYTQSMEELQQQAVKHARQYLETQSHQTTLTDDLKSRILELSEGK</sequence>
<dbReference type="AlphaFoldDB" id="A0A7W7YJZ8"/>
<dbReference type="EMBL" id="JACHIF010000003">
    <property type="protein sequence ID" value="MBB5037407.1"/>
    <property type="molecule type" value="Genomic_DNA"/>
</dbReference>
<organism evidence="1 2">
    <name type="scientific">Prosthecobacter dejongeii</name>
    <dbReference type="NCBI Taxonomy" id="48465"/>
    <lineage>
        <taxon>Bacteria</taxon>
        <taxon>Pseudomonadati</taxon>
        <taxon>Verrucomicrobiota</taxon>
        <taxon>Verrucomicrobiia</taxon>
        <taxon>Verrucomicrobiales</taxon>
        <taxon>Verrucomicrobiaceae</taxon>
        <taxon>Prosthecobacter</taxon>
    </lineage>
</organism>
<dbReference type="Gene3D" id="3.40.50.300">
    <property type="entry name" value="P-loop containing nucleotide triphosphate hydrolases"/>
    <property type="match status" value="1"/>
</dbReference>
<gene>
    <name evidence="1" type="ORF">HNQ64_001656</name>
</gene>
<accession>A0A7W7YJZ8</accession>